<dbReference type="AlphaFoldDB" id="A0A1E5P7T8"/>
<evidence type="ECO:0000256" key="2">
    <source>
        <dbReference type="SAM" id="SignalP"/>
    </source>
</evidence>
<feature type="chain" id="PRO_5038860018" description="Lipoprotein" evidence="2">
    <location>
        <begin position="23"/>
        <end position="172"/>
    </location>
</feature>
<feature type="signal peptide" evidence="2">
    <location>
        <begin position="1"/>
        <end position="22"/>
    </location>
</feature>
<accession>A0A1E5P7T8</accession>
<evidence type="ECO:0008006" key="5">
    <source>
        <dbReference type="Google" id="ProtNLM"/>
    </source>
</evidence>
<proteinExistence type="predicted"/>
<dbReference type="Proteomes" id="UP000095759">
    <property type="component" value="Unassembled WGS sequence"/>
</dbReference>
<keyword evidence="4" id="KW-1185">Reference proteome</keyword>
<feature type="region of interest" description="Disordered" evidence="1">
    <location>
        <begin position="25"/>
        <end position="54"/>
    </location>
</feature>
<dbReference type="OrthoDB" id="4222583at2"/>
<dbReference type="PROSITE" id="PS51257">
    <property type="entry name" value="PROKAR_LIPOPROTEIN"/>
    <property type="match status" value="1"/>
</dbReference>
<organism evidence="3 4">
    <name type="scientific">Streptomyces agglomeratus</name>
    <dbReference type="NCBI Taxonomy" id="285458"/>
    <lineage>
        <taxon>Bacteria</taxon>
        <taxon>Bacillati</taxon>
        <taxon>Actinomycetota</taxon>
        <taxon>Actinomycetes</taxon>
        <taxon>Kitasatosporales</taxon>
        <taxon>Streptomycetaceae</taxon>
        <taxon>Streptomyces</taxon>
    </lineage>
</organism>
<dbReference type="RefSeq" id="WP_069927508.1">
    <property type="nucleotide sequence ID" value="NZ_MEHI01000001.1"/>
</dbReference>
<gene>
    <name evidence="3" type="ORF">AS594_14945</name>
</gene>
<comment type="caution">
    <text evidence="3">The sequence shown here is derived from an EMBL/GenBank/DDBJ whole genome shotgun (WGS) entry which is preliminary data.</text>
</comment>
<evidence type="ECO:0000313" key="3">
    <source>
        <dbReference type="EMBL" id="OEJ25602.1"/>
    </source>
</evidence>
<dbReference type="EMBL" id="MEHJ01000001">
    <property type="protein sequence ID" value="OEJ25602.1"/>
    <property type="molecule type" value="Genomic_DNA"/>
</dbReference>
<keyword evidence="2" id="KW-0732">Signal</keyword>
<name>A0A1E5P7T8_9ACTN</name>
<sequence>MKNAVRPAGAALAAFTFLAGTAACTTPSAPESPPRAVSTLPRKTHEPGPPSEQQLSDAATAALTDSDALSDAGTFVLSAAGGIDGSDNQSQIEPGTRLAVEAACAGRGSVTLTVTSGSAETRRRLDCGDTPHAKTFPFTTRADSIFFAVDRGAATHGGLAYLAYRRPASEHR</sequence>
<reference evidence="3 4" key="1">
    <citation type="submission" date="2016-08" db="EMBL/GenBank/DDBJ databases">
        <title>Complete genome sequence of Streptomyces agglomeratus strain 6-3-2, a novel anti-MRSA actinomycete isolated from Wuli of Tebit, China.</title>
        <authorList>
            <person name="Chen X."/>
        </authorList>
    </citation>
    <scope>NUCLEOTIDE SEQUENCE [LARGE SCALE GENOMIC DNA]</scope>
    <source>
        <strain evidence="3 4">6-3-2</strain>
    </source>
</reference>
<evidence type="ECO:0000256" key="1">
    <source>
        <dbReference type="SAM" id="MobiDB-lite"/>
    </source>
</evidence>
<evidence type="ECO:0000313" key="4">
    <source>
        <dbReference type="Proteomes" id="UP000095759"/>
    </source>
</evidence>
<protein>
    <recommendedName>
        <fullName evidence="5">Lipoprotein</fullName>
    </recommendedName>
</protein>